<dbReference type="InterPro" id="IPR003323">
    <property type="entry name" value="OTU_dom"/>
</dbReference>
<dbReference type="EMBL" id="MG011690">
    <property type="protein sequence ID" value="AVK75926.1"/>
    <property type="molecule type" value="Genomic_DNA"/>
</dbReference>
<dbReference type="Proteomes" id="UP000249287">
    <property type="component" value="Segment"/>
</dbReference>
<feature type="region of interest" description="Disordered" evidence="1">
    <location>
        <begin position="1"/>
        <end position="21"/>
    </location>
</feature>
<feature type="compositionally biased region" description="Basic residues" evidence="1">
    <location>
        <begin position="225"/>
        <end position="234"/>
    </location>
</feature>
<evidence type="ECO:0000259" key="2">
    <source>
        <dbReference type="PROSITE" id="PS50802"/>
    </source>
</evidence>
<dbReference type="CDD" id="cd22744">
    <property type="entry name" value="OTU"/>
    <property type="match status" value="1"/>
</dbReference>
<evidence type="ECO:0000313" key="3">
    <source>
        <dbReference type="EMBL" id="AVK75926.1"/>
    </source>
</evidence>
<gene>
    <name evidence="3" type="ORF">pneo_cds_319</name>
</gene>
<evidence type="ECO:0000256" key="1">
    <source>
        <dbReference type="SAM" id="MobiDB-lite"/>
    </source>
</evidence>
<dbReference type="Gene3D" id="3.90.70.80">
    <property type="match status" value="1"/>
</dbReference>
<accession>A0A2U7UBW0</accession>
<feature type="domain" description="OTU" evidence="2">
    <location>
        <begin position="49"/>
        <end position="217"/>
    </location>
</feature>
<name>A0A2U7UBW0_9VIRU</name>
<organism evidence="3">
    <name type="scientific">Pandoravirus neocaledonia</name>
    <dbReference type="NCBI Taxonomy" id="2107708"/>
    <lineage>
        <taxon>Viruses</taxon>
        <taxon>Pandoravirus</taxon>
    </lineage>
</organism>
<dbReference type="GeneID" id="36842170"/>
<protein>
    <recommendedName>
        <fullName evidence="2">OTU domain-containing protein</fullName>
    </recommendedName>
</protein>
<dbReference type="Pfam" id="PF02338">
    <property type="entry name" value="OTU"/>
    <property type="match status" value="1"/>
</dbReference>
<sequence>MRPTTDGRPRPSVSADPNDRACTSASALPSWMLSECVDDAEAAHVRSVYRLARTASNGDCLFHSVRLGLLSVPGSGAPTSARLRQAVARTVLDRNDRAALAALVQWREILCASRDPDLWRDYGHARALVDDVAPFSDRARRAVYEAMCDAHTYWGDDYAVAALARIVGVSIVVVARSGGGVGQCRGRLTGSVNTTVPARWHIVLCLDGAHYQPLVRCVRRCTGRDRRSHGHHHNNSNNDNRNADKARREHERPAYVSAFGVRVPRFIRRAFAAVAADAATVSAARAARRVDPLGRCR</sequence>
<proteinExistence type="predicted"/>
<dbReference type="RefSeq" id="YP_009481929.1">
    <property type="nucleotide sequence ID" value="NC_037666.1"/>
</dbReference>
<reference evidence="3" key="1">
    <citation type="journal article" date="2018" name="Nat. Commun.">
        <title>Diversity and evolution of the emerging Pandoraviridae family.</title>
        <authorList>
            <person name="Legendre M."/>
            <person name="Fabre E."/>
            <person name="Poirot O."/>
            <person name="Jeudy S."/>
            <person name="Lartigue A."/>
            <person name="Alempic J.M."/>
            <person name="Beucher L."/>
            <person name="Philippe N."/>
            <person name="Bertaux L."/>
            <person name="Christo-Foroux E."/>
            <person name="Labadie K."/>
            <person name="Coute Y."/>
            <person name="Abergel C."/>
            <person name="Claverie J.M."/>
        </authorList>
    </citation>
    <scope>NUCLEOTIDE SEQUENCE [LARGE SCALE GENOMIC DNA]</scope>
    <source>
        <strain evidence="3">Neocaledonia</strain>
    </source>
</reference>
<dbReference type="PROSITE" id="PS50802">
    <property type="entry name" value="OTU"/>
    <property type="match status" value="1"/>
</dbReference>
<dbReference type="KEGG" id="vg:36842170"/>
<feature type="region of interest" description="Disordered" evidence="1">
    <location>
        <begin position="225"/>
        <end position="249"/>
    </location>
</feature>